<dbReference type="PANTHER" id="PTHR45828:SF9">
    <property type="entry name" value="CELL WALL INTEGRITY AND STRESS RESPONSE COMPONENT 4-LIKE-RELATED"/>
    <property type="match status" value="1"/>
</dbReference>
<feature type="chain" id="PRO_5012239414" evidence="9">
    <location>
        <begin position="21"/>
        <end position="274"/>
    </location>
</feature>
<evidence type="ECO:0000256" key="5">
    <source>
        <dbReference type="ARBA" id="ARBA00022588"/>
    </source>
</evidence>
<keyword evidence="8" id="KW-0044">Antibiotic</keyword>
<dbReference type="InterPro" id="IPR042307">
    <property type="entry name" value="Reeler_sf"/>
</dbReference>
<comment type="subcellular location">
    <subcellularLocation>
        <location evidence="1">Secreted</location>
    </subcellularLocation>
</comment>
<dbReference type="EMBL" id="NEDP02005493">
    <property type="protein sequence ID" value="OWF39978.1"/>
    <property type="molecule type" value="Genomic_DNA"/>
</dbReference>
<accession>A0A210PU22</accession>
<reference evidence="11 12" key="1">
    <citation type="journal article" date="2017" name="Nat. Ecol. Evol.">
        <title>Scallop genome provides insights into evolution of bilaterian karyotype and development.</title>
        <authorList>
            <person name="Wang S."/>
            <person name="Zhang J."/>
            <person name="Jiao W."/>
            <person name="Li J."/>
            <person name="Xun X."/>
            <person name="Sun Y."/>
            <person name="Guo X."/>
            <person name="Huan P."/>
            <person name="Dong B."/>
            <person name="Zhang L."/>
            <person name="Hu X."/>
            <person name="Sun X."/>
            <person name="Wang J."/>
            <person name="Zhao C."/>
            <person name="Wang Y."/>
            <person name="Wang D."/>
            <person name="Huang X."/>
            <person name="Wang R."/>
            <person name="Lv J."/>
            <person name="Li Y."/>
            <person name="Zhang Z."/>
            <person name="Liu B."/>
            <person name="Lu W."/>
            <person name="Hui Y."/>
            <person name="Liang J."/>
            <person name="Zhou Z."/>
            <person name="Hou R."/>
            <person name="Li X."/>
            <person name="Liu Y."/>
            <person name="Li H."/>
            <person name="Ning X."/>
            <person name="Lin Y."/>
            <person name="Zhao L."/>
            <person name="Xing Q."/>
            <person name="Dou J."/>
            <person name="Li Y."/>
            <person name="Mao J."/>
            <person name="Guo H."/>
            <person name="Dou H."/>
            <person name="Li T."/>
            <person name="Mu C."/>
            <person name="Jiang W."/>
            <person name="Fu Q."/>
            <person name="Fu X."/>
            <person name="Miao Y."/>
            <person name="Liu J."/>
            <person name="Yu Q."/>
            <person name="Li R."/>
            <person name="Liao H."/>
            <person name="Li X."/>
            <person name="Kong Y."/>
            <person name="Jiang Z."/>
            <person name="Chourrout D."/>
            <person name="Li R."/>
            <person name="Bao Z."/>
        </authorList>
    </citation>
    <scope>NUCLEOTIDE SEQUENCE [LARGE SCALE GENOMIC DNA]</scope>
    <source>
        <strain evidence="11 12">PY_sf001</strain>
    </source>
</reference>
<protein>
    <submittedName>
        <fullName evidence="11">Ferric-chelate reductase 1</fullName>
    </submittedName>
</protein>
<dbReference type="CDD" id="cd08544">
    <property type="entry name" value="Reeler"/>
    <property type="match status" value="1"/>
</dbReference>
<keyword evidence="6 9" id="KW-0732">Signal</keyword>
<evidence type="ECO:0000256" key="2">
    <source>
        <dbReference type="ARBA" id="ARBA00008501"/>
    </source>
</evidence>
<dbReference type="OrthoDB" id="6063987at2759"/>
<keyword evidence="4" id="KW-0929">Antimicrobial</keyword>
<dbReference type="Pfam" id="PF02014">
    <property type="entry name" value="Reeler"/>
    <property type="match status" value="1"/>
</dbReference>
<feature type="domain" description="Reelin" evidence="10">
    <location>
        <begin position="32"/>
        <end position="180"/>
    </location>
</feature>
<evidence type="ECO:0000256" key="9">
    <source>
        <dbReference type="SAM" id="SignalP"/>
    </source>
</evidence>
<dbReference type="InterPro" id="IPR051237">
    <property type="entry name" value="Ferric-chelate_Red/DefProt"/>
</dbReference>
<evidence type="ECO:0000256" key="8">
    <source>
        <dbReference type="ARBA" id="ARBA00023022"/>
    </source>
</evidence>
<keyword evidence="12" id="KW-1185">Reference proteome</keyword>
<dbReference type="GO" id="GO:0005576">
    <property type="term" value="C:extracellular region"/>
    <property type="evidence" value="ECO:0007669"/>
    <property type="project" value="UniProtKB-SubCell"/>
</dbReference>
<keyword evidence="3" id="KW-0964">Secreted</keyword>
<dbReference type="GO" id="GO:0045087">
    <property type="term" value="P:innate immune response"/>
    <property type="evidence" value="ECO:0007669"/>
    <property type="project" value="UniProtKB-KW"/>
</dbReference>
<evidence type="ECO:0000256" key="6">
    <source>
        <dbReference type="ARBA" id="ARBA00022729"/>
    </source>
</evidence>
<dbReference type="InterPro" id="IPR002861">
    <property type="entry name" value="Reeler_dom"/>
</dbReference>
<evidence type="ECO:0000259" key="10">
    <source>
        <dbReference type="Pfam" id="PF02014"/>
    </source>
</evidence>
<evidence type="ECO:0000256" key="7">
    <source>
        <dbReference type="ARBA" id="ARBA00022859"/>
    </source>
</evidence>
<sequence length="274" mass="30668">MIVLTCVYMLIGVFSVGVNSYPQGAPTQTESCVNLQPVHRDRQTQQRIPNRQEKAPYSVLLSQQYFVACQNPTACQQKPIQVVIRGIPNQQIPGAGGRGTPFRGFIIQARTPSGGTRAWGRFLPTLSRDYKTISCSNGPTLTHTRNSDKQEIRFNWIPEPGMREQVQFVATIVQNLRTIYPLVYSSIIKPANDFFTTTPIPTTTTPTTITTTSTSPTSTSDIFFNSTITSAITVPLTSSSTQDCKYWSKDRGRFHNSFHLCADICFQLKLTFWL</sequence>
<comment type="caution">
    <text evidence="11">The sequence shown here is derived from an EMBL/GenBank/DDBJ whole genome shotgun (WGS) entry which is preliminary data.</text>
</comment>
<dbReference type="Gene3D" id="2.60.40.4060">
    <property type="entry name" value="Reeler domain"/>
    <property type="match status" value="1"/>
</dbReference>
<evidence type="ECO:0000256" key="1">
    <source>
        <dbReference type="ARBA" id="ARBA00004613"/>
    </source>
</evidence>
<dbReference type="AlphaFoldDB" id="A0A210PU22"/>
<name>A0A210PU22_MIZYE</name>
<keyword evidence="5" id="KW-0399">Innate immunity</keyword>
<proteinExistence type="inferred from homology"/>
<evidence type="ECO:0000256" key="3">
    <source>
        <dbReference type="ARBA" id="ARBA00022525"/>
    </source>
</evidence>
<evidence type="ECO:0000256" key="4">
    <source>
        <dbReference type="ARBA" id="ARBA00022529"/>
    </source>
</evidence>
<gene>
    <name evidence="11" type="ORF">KP79_PYT19665</name>
</gene>
<keyword evidence="7" id="KW-0391">Immunity</keyword>
<dbReference type="PANTHER" id="PTHR45828">
    <property type="entry name" value="CYTOCHROME B561/FERRIC REDUCTASE TRANSMEMBRANE"/>
    <property type="match status" value="1"/>
</dbReference>
<dbReference type="GO" id="GO:0042742">
    <property type="term" value="P:defense response to bacterium"/>
    <property type="evidence" value="ECO:0007669"/>
    <property type="project" value="UniProtKB-KW"/>
</dbReference>
<comment type="similarity">
    <text evidence="2">Belongs to the insect defense protein family.</text>
</comment>
<evidence type="ECO:0000313" key="12">
    <source>
        <dbReference type="Proteomes" id="UP000242188"/>
    </source>
</evidence>
<feature type="signal peptide" evidence="9">
    <location>
        <begin position="1"/>
        <end position="20"/>
    </location>
</feature>
<organism evidence="11 12">
    <name type="scientific">Mizuhopecten yessoensis</name>
    <name type="common">Japanese scallop</name>
    <name type="synonym">Patinopecten yessoensis</name>
    <dbReference type="NCBI Taxonomy" id="6573"/>
    <lineage>
        <taxon>Eukaryota</taxon>
        <taxon>Metazoa</taxon>
        <taxon>Spiralia</taxon>
        <taxon>Lophotrochozoa</taxon>
        <taxon>Mollusca</taxon>
        <taxon>Bivalvia</taxon>
        <taxon>Autobranchia</taxon>
        <taxon>Pteriomorphia</taxon>
        <taxon>Pectinida</taxon>
        <taxon>Pectinoidea</taxon>
        <taxon>Pectinidae</taxon>
        <taxon>Mizuhopecten</taxon>
    </lineage>
</organism>
<evidence type="ECO:0000313" key="11">
    <source>
        <dbReference type="EMBL" id="OWF39978.1"/>
    </source>
</evidence>
<dbReference type="Proteomes" id="UP000242188">
    <property type="component" value="Unassembled WGS sequence"/>
</dbReference>
<dbReference type="GO" id="GO:0016020">
    <property type="term" value="C:membrane"/>
    <property type="evidence" value="ECO:0007669"/>
    <property type="project" value="TreeGrafter"/>
</dbReference>